<feature type="compositionally biased region" description="Low complexity" evidence="1">
    <location>
        <begin position="199"/>
        <end position="211"/>
    </location>
</feature>
<feature type="compositionally biased region" description="Polar residues" evidence="1">
    <location>
        <begin position="405"/>
        <end position="420"/>
    </location>
</feature>
<dbReference type="EMBL" id="QGKV02001556">
    <property type="protein sequence ID" value="KAF3516023.1"/>
    <property type="molecule type" value="Genomic_DNA"/>
</dbReference>
<organism evidence="2 3">
    <name type="scientific">Brassica cretica</name>
    <name type="common">Mustard</name>
    <dbReference type="NCBI Taxonomy" id="69181"/>
    <lineage>
        <taxon>Eukaryota</taxon>
        <taxon>Viridiplantae</taxon>
        <taxon>Streptophyta</taxon>
        <taxon>Embryophyta</taxon>
        <taxon>Tracheophyta</taxon>
        <taxon>Spermatophyta</taxon>
        <taxon>Magnoliopsida</taxon>
        <taxon>eudicotyledons</taxon>
        <taxon>Gunneridae</taxon>
        <taxon>Pentapetalae</taxon>
        <taxon>rosids</taxon>
        <taxon>malvids</taxon>
        <taxon>Brassicales</taxon>
        <taxon>Brassicaceae</taxon>
        <taxon>Brassiceae</taxon>
        <taxon>Brassica</taxon>
    </lineage>
</organism>
<sequence>MICWISGTNVIYHVKKYLRFLYVLVKKKPVDFDLLVYNQIVDTIKNSDGRQPIQFPNLIHQRKITPLVGDNECIGKPMYLWSIPEKTYHNINQAVRMLRLLQSHVLGGEVINGEKEDDDDDGEDEVVQELGRKGHITFTSQRSALIYHRFYPFFLSWCIPRSIKSNKKKTLLFSDPPLLERTIHKEKRKTSALIDNNISSSTDTSQQTSTDIPNPSADSCELPPIDTSIKKLIYTRLREMVATLILERDENGDLHNHDGHLRNAACQRLDDQRVGKGDEELKYHVNAIIEDDFWQVVKEKFQDGDFKVESYEQRSIPAVHHGSTESVVSCETVIIMTHEEFRTKNPHPPEPFRMKYIDRYHEQVADQHIESTDNRQSTPIIDRRAPLYYRVQLSKIDVARLNALRNPSQPSETSTENISEQSEDAPDLMQVDQATVGRTLRKRKE</sequence>
<evidence type="ECO:0000256" key="1">
    <source>
        <dbReference type="SAM" id="MobiDB-lite"/>
    </source>
</evidence>
<name>A0ABQ7APQ4_BRACR</name>
<evidence type="ECO:0000313" key="3">
    <source>
        <dbReference type="Proteomes" id="UP000266723"/>
    </source>
</evidence>
<gene>
    <name evidence="2" type="ORF">DY000_02059898</name>
</gene>
<evidence type="ECO:0000313" key="2">
    <source>
        <dbReference type="EMBL" id="KAF3516023.1"/>
    </source>
</evidence>
<comment type="caution">
    <text evidence="2">The sequence shown here is derived from an EMBL/GenBank/DDBJ whole genome shotgun (WGS) entry which is preliminary data.</text>
</comment>
<keyword evidence="3" id="KW-1185">Reference proteome</keyword>
<feature type="region of interest" description="Disordered" evidence="1">
    <location>
        <begin position="404"/>
        <end position="445"/>
    </location>
</feature>
<dbReference type="Proteomes" id="UP000266723">
    <property type="component" value="Unassembled WGS sequence"/>
</dbReference>
<protein>
    <submittedName>
        <fullName evidence="2">Uncharacterized protein</fullName>
    </submittedName>
</protein>
<reference evidence="2 3" key="1">
    <citation type="journal article" date="2020" name="BMC Genomics">
        <title>Intraspecific diversification of the crop wild relative Brassica cretica Lam. using demographic model selection.</title>
        <authorList>
            <person name="Kioukis A."/>
            <person name="Michalopoulou V.A."/>
            <person name="Briers L."/>
            <person name="Pirintsos S."/>
            <person name="Studholme D.J."/>
            <person name="Pavlidis P."/>
            <person name="Sarris P.F."/>
        </authorList>
    </citation>
    <scope>NUCLEOTIDE SEQUENCE [LARGE SCALE GENOMIC DNA]</scope>
    <source>
        <strain evidence="3">cv. PFS-1207/04</strain>
    </source>
</reference>
<accession>A0ABQ7APQ4</accession>
<proteinExistence type="predicted"/>
<feature type="region of interest" description="Disordered" evidence="1">
    <location>
        <begin position="190"/>
        <end position="223"/>
    </location>
</feature>